<dbReference type="Proteomes" id="UP000051380">
    <property type="component" value="Unassembled WGS sequence"/>
</dbReference>
<reference evidence="1 2" key="1">
    <citation type="submission" date="2015-09" db="EMBL/GenBank/DDBJ databases">
        <title>Draft Genome Sequence of the Strain BR 3267 (Bradyrhizobium yuanmingense) recommended as inoculant for cowpea in Brazil.</title>
        <authorList>
            <person name="Simoes-Araujo J.L."/>
            <person name="Zilli J.E."/>
        </authorList>
    </citation>
    <scope>NUCLEOTIDE SEQUENCE [LARGE SCALE GENOMIC DNA]</scope>
    <source>
        <strain evidence="1 2">BR3267</strain>
    </source>
</reference>
<dbReference type="EMBL" id="LJYF01000018">
    <property type="protein sequence ID" value="KRP98748.1"/>
    <property type="molecule type" value="Genomic_DNA"/>
</dbReference>
<evidence type="ECO:0000313" key="1">
    <source>
        <dbReference type="EMBL" id="KRP98748.1"/>
    </source>
</evidence>
<protein>
    <submittedName>
        <fullName evidence="1">Uncharacterized protein</fullName>
    </submittedName>
</protein>
<sequence>MTIFPLERRSRTYSGGATWSERGSSRRKLGIPRENFYDFGRHGLSHQVPAAEGWVLLGTFYLAADTQGATMGGQNCFAMVGGLQARLD</sequence>
<comment type="caution">
    <text evidence="1">The sequence shown here is derived from an EMBL/GenBank/DDBJ whole genome shotgun (WGS) entry which is preliminary data.</text>
</comment>
<accession>A0A0R3CRE1</accession>
<name>A0A0R3CRE1_9BRAD</name>
<gene>
    <name evidence="1" type="ORF">AOQ72_16710</name>
</gene>
<proteinExistence type="predicted"/>
<dbReference type="AlphaFoldDB" id="A0A0R3CRE1"/>
<evidence type="ECO:0000313" key="2">
    <source>
        <dbReference type="Proteomes" id="UP000051380"/>
    </source>
</evidence>
<organism evidence="1 2">
    <name type="scientific">Bradyrhizobium yuanmingense</name>
    <dbReference type="NCBI Taxonomy" id="108015"/>
    <lineage>
        <taxon>Bacteria</taxon>
        <taxon>Pseudomonadati</taxon>
        <taxon>Pseudomonadota</taxon>
        <taxon>Alphaproteobacteria</taxon>
        <taxon>Hyphomicrobiales</taxon>
        <taxon>Nitrobacteraceae</taxon>
        <taxon>Bradyrhizobium</taxon>
    </lineage>
</organism>